<evidence type="ECO:0000256" key="1">
    <source>
        <dbReference type="SAM" id="MobiDB-lite"/>
    </source>
</evidence>
<sequence length="615" mass="70933">MVPHPRSPTQTPIANEAASTGVDVRYGWATTTKVESLETDLKQTNQIYGAAYTRLIKKVKKLEKTAKSSQAKRRARIVVSDDEDDLEDPSKQGRKKAAIDQDPGISLVQHDAEIQGRYEHDMEFDFDFDAAKEVSTAEKDVSTGLICFSTVGPKQLLLRSVVVSTVSPQEILEFLLLLIFTADTLLCAETMDVYQEKCSPKIKIADKLEKKIAEDCQGHYEVTGKISRVGKSYRDTDDELWKLQKKIHDLTWRLYDSCEMHHVYTKEGINIYMLVEKEYLLSRGTLKLMLIAKLLVDQDNEMYRELLRNIFISLKEQEKKFWKTSLEKKTTCGKDLWEKINFKQSDARTSLTKQERECKLYDEFDKFTYKKGETLHEYYLRFTLLLNDMNIYKMPLEQRGNDPIDAIMHMDDILTDCCCPHPGILLDENNHTKDFLQILVNNLPTMMEKWTVQPCSGRQTTYAARNNKKIHTLVQGVATRETTQECSYGQTPQGNAQMHSTEVVKERTTATAITEGTWGFEHTKACFRDEIIPFIKNLKDIFNNFNRYLVEELADVQKVFYQMEQAVEQHRLESRTFEVKMNQVLSENERLLAQAIDTGLKKTVVNLSVKAIVKL</sequence>
<keyword evidence="3" id="KW-1185">Reference proteome</keyword>
<reference evidence="2" key="2">
    <citation type="submission" date="2022-01" db="EMBL/GenBank/DDBJ databases">
        <authorList>
            <person name="Yamashiro T."/>
            <person name="Shiraishi A."/>
            <person name="Satake H."/>
            <person name="Nakayama K."/>
        </authorList>
    </citation>
    <scope>NUCLEOTIDE SEQUENCE</scope>
</reference>
<accession>A0ABQ4ZJX4</accession>
<evidence type="ECO:0008006" key="4">
    <source>
        <dbReference type="Google" id="ProtNLM"/>
    </source>
</evidence>
<feature type="region of interest" description="Disordered" evidence="1">
    <location>
        <begin position="72"/>
        <end position="102"/>
    </location>
</feature>
<reference evidence="2" key="1">
    <citation type="journal article" date="2022" name="Int. J. Mol. Sci.">
        <title>Draft Genome of Tanacetum Coccineum: Genomic Comparison of Closely Related Tanacetum-Family Plants.</title>
        <authorList>
            <person name="Yamashiro T."/>
            <person name="Shiraishi A."/>
            <person name="Nakayama K."/>
            <person name="Satake H."/>
        </authorList>
    </citation>
    <scope>NUCLEOTIDE SEQUENCE</scope>
</reference>
<dbReference type="EMBL" id="BQNB010011433">
    <property type="protein sequence ID" value="GJS90523.1"/>
    <property type="molecule type" value="Genomic_DNA"/>
</dbReference>
<protein>
    <recommendedName>
        <fullName evidence="4">Retrotransposon gag domain-containing protein</fullName>
    </recommendedName>
</protein>
<dbReference type="Proteomes" id="UP001151760">
    <property type="component" value="Unassembled WGS sequence"/>
</dbReference>
<name>A0ABQ4ZJX4_9ASTR</name>
<evidence type="ECO:0000313" key="3">
    <source>
        <dbReference type="Proteomes" id="UP001151760"/>
    </source>
</evidence>
<organism evidence="2 3">
    <name type="scientific">Tanacetum coccineum</name>
    <dbReference type="NCBI Taxonomy" id="301880"/>
    <lineage>
        <taxon>Eukaryota</taxon>
        <taxon>Viridiplantae</taxon>
        <taxon>Streptophyta</taxon>
        <taxon>Embryophyta</taxon>
        <taxon>Tracheophyta</taxon>
        <taxon>Spermatophyta</taxon>
        <taxon>Magnoliopsida</taxon>
        <taxon>eudicotyledons</taxon>
        <taxon>Gunneridae</taxon>
        <taxon>Pentapetalae</taxon>
        <taxon>asterids</taxon>
        <taxon>campanulids</taxon>
        <taxon>Asterales</taxon>
        <taxon>Asteraceae</taxon>
        <taxon>Asteroideae</taxon>
        <taxon>Anthemideae</taxon>
        <taxon>Anthemidinae</taxon>
        <taxon>Tanacetum</taxon>
    </lineage>
</organism>
<comment type="caution">
    <text evidence="2">The sequence shown here is derived from an EMBL/GenBank/DDBJ whole genome shotgun (WGS) entry which is preliminary data.</text>
</comment>
<gene>
    <name evidence="2" type="ORF">Tco_0773159</name>
</gene>
<proteinExistence type="predicted"/>
<evidence type="ECO:0000313" key="2">
    <source>
        <dbReference type="EMBL" id="GJS90523.1"/>
    </source>
</evidence>